<organism evidence="4 5">
    <name type="scientific">Draconibacterium orientale</name>
    <dbReference type="NCBI Taxonomy" id="1168034"/>
    <lineage>
        <taxon>Bacteria</taxon>
        <taxon>Pseudomonadati</taxon>
        <taxon>Bacteroidota</taxon>
        <taxon>Bacteroidia</taxon>
        <taxon>Marinilabiliales</taxon>
        <taxon>Prolixibacteraceae</taxon>
        <taxon>Draconibacterium</taxon>
    </lineage>
</organism>
<evidence type="ECO:0000313" key="4">
    <source>
        <dbReference type="EMBL" id="AHW59434.1"/>
    </source>
</evidence>
<dbReference type="Gene3D" id="3.90.226.10">
    <property type="entry name" value="2-enoyl-CoA Hydratase, Chain A, domain 1"/>
    <property type="match status" value="2"/>
</dbReference>
<dbReference type="Proteomes" id="UP000023772">
    <property type="component" value="Chromosome"/>
</dbReference>
<dbReference type="InterPro" id="IPR011763">
    <property type="entry name" value="COA_CT_C"/>
</dbReference>
<proteinExistence type="predicted"/>
<evidence type="ECO:0000259" key="3">
    <source>
        <dbReference type="PROSITE" id="PS50989"/>
    </source>
</evidence>
<protein>
    <submittedName>
        <fullName evidence="4">Methylmalonyl-CoA carboxyltransferase</fullName>
    </submittedName>
</protein>
<reference evidence="4 5" key="1">
    <citation type="submission" date="2014-03" db="EMBL/GenBank/DDBJ databases">
        <title>Complete genome sequence of a deeply braunched marine Bacteroidia bacterium Draconibacterium orientale type strain FH5T.</title>
        <authorList>
            <person name="Li X."/>
            <person name="Wang X."/>
            <person name="Xie Z."/>
            <person name="Du Z."/>
            <person name="Chen G."/>
        </authorList>
    </citation>
    <scope>NUCLEOTIDE SEQUENCE [LARGE SCALE GENOMIC DNA]</scope>
    <source>
        <strain evidence="4 5">FH5</strain>
    </source>
</reference>
<feature type="domain" description="CoA carboxyltransferase C-terminal" evidence="3">
    <location>
        <begin position="264"/>
        <end position="501"/>
    </location>
</feature>
<accession>A0ABM5Q773</accession>
<dbReference type="PROSITE" id="PS50989">
    <property type="entry name" value="COA_CT_CTER"/>
    <property type="match status" value="1"/>
</dbReference>
<dbReference type="InterPro" id="IPR034733">
    <property type="entry name" value="AcCoA_carboxyl_beta"/>
</dbReference>
<feature type="domain" description="CoA carboxyltransferase N-terminal" evidence="2">
    <location>
        <begin position="4"/>
        <end position="260"/>
    </location>
</feature>
<keyword evidence="5" id="KW-1185">Reference proteome</keyword>
<gene>
    <name evidence="4" type="ORF">FH5T_07010</name>
</gene>
<dbReference type="InterPro" id="IPR029045">
    <property type="entry name" value="ClpP/crotonase-like_dom_sf"/>
</dbReference>
<dbReference type="InterPro" id="IPR011762">
    <property type="entry name" value="COA_CT_N"/>
</dbReference>
<name>A0ABM5Q773_9BACT</name>
<dbReference type="Pfam" id="PF01039">
    <property type="entry name" value="Carboxyl_trans"/>
    <property type="match status" value="1"/>
</dbReference>
<dbReference type="InterPro" id="IPR051047">
    <property type="entry name" value="AccD/PCCB"/>
</dbReference>
<sequence>MMKVSEKIELLKKKREEVRKMGGENRVAKQHEKGKLSARERLDLLFDENSFREVDMFVEHRSVNFGLDKVEVPSDGVIVGHGLVNGRPVFAYSQDFTSRGGSLGEMHAAKICKIMDLAVKAGAPVVGLNDSGGARVEEGVDALKGYGEIFMRNSRASGVVPQISAIMGPCAGGAVYSPAMTDFVFMVKKQSHMFITSPYVIKTVTGEETSFEELGGAMVHNTKSGNAHFACESDEDTIEAIKELLEFLPNNNLEEAPKIPMGDDPARLCEELDTIIPDDSKVPYNMVDIIESVLDNGEFMQVHEHYAENAIVGFGHLNNRSVGIIANQPMIQAGCLDIDASDKISRFVRTCDAFNIPMITFVDVPGYLPGVQQEWDGIIRHGAKLLWAYAEATVPKFTVVTRKDYGGAYLAMCSKPLGADMVFAWPSAEIAVMGAKGAVEVISTYRKQIAEAEDRKAMTEAKIQEYENAFNVPYLAAKRGYIDDVILPNETRLRLIDAMEIMSTKTEVLPPKKHGNIPL</sequence>
<feature type="coiled-coil region" evidence="1">
    <location>
        <begin position="435"/>
        <end position="469"/>
    </location>
</feature>
<keyword evidence="1" id="KW-0175">Coiled coil</keyword>
<dbReference type="EMBL" id="CP007451">
    <property type="protein sequence ID" value="AHW59434.1"/>
    <property type="molecule type" value="Genomic_DNA"/>
</dbReference>
<dbReference type="SUPFAM" id="SSF52096">
    <property type="entry name" value="ClpP/crotonase"/>
    <property type="match status" value="2"/>
</dbReference>
<evidence type="ECO:0000313" key="5">
    <source>
        <dbReference type="Proteomes" id="UP000023772"/>
    </source>
</evidence>
<dbReference type="PROSITE" id="PS50980">
    <property type="entry name" value="COA_CT_NTER"/>
    <property type="match status" value="1"/>
</dbReference>
<dbReference type="PANTHER" id="PTHR43842">
    <property type="entry name" value="PROPIONYL-COA CARBOXYLASE BETA CHAIN"/>
    <property type="match status" value="1"/>
</dbReference>
<dbReference type="PANTHER" id="PTHR43842:SF2">
    <property type="entry name" value="PROPIONYL-COA CARBOXYLASE BETA CHAIN, MITOCHONDRIAL"/>
    <property type="match status" value="1"/>
</dbReference>
<evidence type="ECO:0000259" key="2">
    <source>
        <dbReference type="PROSITE" id="PS50980"/>
    </source>
</evidence>
<evidence type="ECO:0000256" key="1">
    <source>
        <dbReference type="SAM" id="Coils"/>
    </source>
</evidence>